<dbReference type="CDD" id="cd02947">
    <property type="entry name" value="TRX_family"/>
    <property type="match status" value="1"/>
</dbReference>
<dbReference type="InterPro" id="IPR036249">
    <property type="entry name" value="Thioredoxin-like_sf"/>
</dbReference>
<evidence type="ECO:0000313" key="2">
    <source>
        <dbReference type="EMBL" id="ERJ74009.1"/>
    </source>
</evidence>
<dbReference type="Proteomes" id="UP000016617">
    <property type="component" value="Unassembled WGS sequence"/>
</dbReference>
<evidence type="ECO:0000259" key="1">
    <source>
        <dbReference type="PROSITE" id="PS51352"/>
    </source>
</evidence>
<dbReference type="PANTHER" id="PTHR10438:SF468">
    <property type="entry name" value="THIOREDOXIN-1-RELATED"/>
    <property type="match status" value="1"/>
</dbReference>
<dbReference type="PANTHER" id="PTHR10438">
    <property type="entry name" value="THIOREDOXIN"/>
    <property type="match status" value="1"/>
</dbReference>
<dbReference type="PROSITE" id="PS51352">
    <property type="entry name" value="THIOREDOXIN_2"/>
    <property type="match status" value="1"/>
</dbReference>
<dbReference type="Gene3D" id="3.40.30.10">
    <property type="entry name" value="Glutaredoxin"/>
    <property type="match status" value="1"/>
</dbReference>
<evidence type="ECO:0000313" key="3">
    <source>
        <dbReference type="Proteomes" id="UP000016617"/>
    </source>
</evidence>
<protein>
    <submittedName>
        <fullName evidence="2">Thioredoxin</fullName>
    </submittedName>
</protein>
<dbReference type="HOGENOM" id="CLU_090389_14_3_9"/>
<dbReference type="Pfam" id="PF00085">
    <property type="entry name" value="Thioredoxin"/>
    <property type="match status" value="1"/>
</dbReference>
<accession>U2KA15</accession>
<dbReference type="EMBL" id="AWVA01000116">
    <property type="protein sequence ID" value="ERJ74009.1"/>
    <property type="molecule type" value="Genomic_DNA"/>
</dbReference>
<reference evidence="2 3" key="1">
    <citation type="submission" date="2013-06" db="EMBL/GenBank/DDBJ databases">
        <authorList>
            <person name="Weinstock G."/>
            <person name="Sodergren E."/>
            <person name="Lobos E.A."/>
            <person name="Fulton L."/>
            <person name="Fulton R."/>
            <person name="Courtney L."/>
            <person name="Fronick C."/>
            <person name="O'Laughlin M."/>
            <person name="Godfrey J."/>
            <person name="Wilson R.M."/>
            <person name="Miner T."/>
            <person name="Farmer C."/>
            <person name="Delehaunty K."/>
            <person name="Cordes M."/>
            <person name="Minx P."/>
            <person name="Tomlinson C."/>
            <person name="Chen J."/>
            <person name="Wollam A."/>
            <person name="Pepin K.H."/>
            <person name="Bhonagiri V."/>
            <person name="Zhang X."/>
            <person name="Warren W."/>
            <person name="Mitreva M."/>
            <person name="Mardis E.R."/>
            <person name="Wilson R.K."/>
        </authorList>
    </citation>
    <scope>NUCLEOTIDE SEQUENCE [LARGE SCALE GENOMIC DNA]</scope>
    <source>
        <strain evidence="2 3">W1703</strain>
    </source>
</reference>
<dbReference type="InterPro" id="IPR013766">
    <property type="entry name" value="Thioredoxin_domain"/>
</dbReference>
<dbReference type="PATRIC" id="fig|1227275.3.peg.1720"/>
<feature type="domain" description="Thioredoxin" evidence="1">
    <location>
        <begin position="1"/>
        <end position="107"/>
    </location>
</feature>
<dbReference type="AlphaFoldDB" id="U2KA15"/>
<gene>
    <name evidence="2" type="ORF">HMPREF1557_01918</name>
</gene>
<dbReference type="InterPro" id="IPR050620">
    <property type="entry name" value="Thioredoxin_H-type-like"/>
</dbReference>
<name>U2KA15_9STRE</name>
<proteinExistence type="predicted"/>
<comment type="caution">
    <text evidence="2">The sequence shown here is derived from an EMBL/GenBank/DDBJ whole genome shotgun (WGS) entry which is preliminary data.</text>
</comment>
<organism evidence="2 3">
    <name type="scientific">Streptococcus sobrinus W1703</name>
    <dbReference type="NCBI Taxonomy" id="1227275"/>
    <lineage>
        <taxon>Bacteria</taxon>
        <taxon>Bacillati</taxon>
        <taxon>Bacillota</taxon>
        <taxon>Bacilli</taxon>
        <taxon>Lactobacillales</taxon>
        <taxon>Streptococcaceae</taxon>
        <taxon>Streptococcus</taxon>
    </lineage>
</organism>
<dbReference type="SUPFAM" id="SSF52833">
    <property type="entry name" value="Thioredoxin-like"/>
    <property type="match status" value="1"/>
</dbReference>
<sequence length="107" mass="12636">MQMLKPDTYEELATYLEREGRIVFLFTADWCPDCQFLYPFLDELEANNPSLTFVQVDRDDFMLLAQKWDIFGIPSLIVVENGREIGRLVNKRRKTKEEINRFLAGLE</sequence>